<evidence type="ECO:0008006" key="3">
    <source>
        <dbReference type="Google" id="ProtNLM"/>
    </source>
</evidence>
<dbReference type="EMBL" id="WNNK01000002">
    <property type="protein sequence ID" value="MUF03138.1"/>
    <property type="molecule type" value="Genomic_DNA"/>
</dbReference>
<dbReference type="CDD" id="cd20694">
    <property type="entry name" value="CdiI_Ct-like"/>
    <property type="match status" value="1"/>
</dbReference>
<reference evidence="1 2" key="1">
    <citation type="submission" date="2019-11" db="EMBL/GenBank/DDBJ databases">
        <title>Pseudomonas karstica sp. nov. and Pseudomonas spelaei sp. nov. from karst caves.</title>
        <authorList>
            <person name="Zeman M."/>
        </authorList>
    </citation>
    <scope>NUCLEOTIDE SEQUENCE [LARGE SCALE GENOMIC DNA]</scope>
    <source>
        <strain evidence="1 2">CCM 7893</strain>
    </source>
</reference>
<evidence type="ECO:0000313" key="1">
    <source>
        <dbReference type="EMBL" id="MUF03138.1"/>
    </source>
</evidence>
<protein>
    <recommendedName>
        <fullName evidence="3">HEAT repeat domain-containing protein</fullName>
    </recommendedName>
</protein>
<organism evidence="1 2">
    <name type="scientific">Pseudomonas spelaei</name>
    <dbReference type="NCBI Taxonomy" id="1055469"/>
    <lineage>
        <taxon>Bacteria</taxon>
        <taxon>Pseudomonadati</taxon>
        <taxon>Pseudomonadota</taxon>
        <taxon>Gammaproteobacteria</taxon>
        <taxon>Pseudomonadales</taxon>
        <taxon>Pseudomonadaceae</taxon>
        <taxon>Pseudomonas</taxon>
    </lineage>
</organism>
<proteinExistence type="predicted"/>
<dbReference type="Proteomes" id="UP000438196">
    <property type="component" value="Unassembled WGS sequence"/>
</dbReference>
<dbReference type="InterPro" id="IPR049796">
    <property type="entry name" value="CdiI_Ct-like"/>
</dbReference>
<accession>A0A6I3W0Z4</accession>
<keyword evidence="2" id="KW-1185">Reference proteome</keyword>
<dbReference type="RefSeq" id="WP_155581573.1">
    <property type="nucleotide sequence ID" value="NZ_JBHSTH010000005.1"/>
</dbReference>
<sequence length="111" mass="12056">MNMRYHDPLMSHDEAASDLTTGDQSKITTALISVGLNETDSIWAQEVCLQHMNDNNPAIASAGIVAIGHIARRFGALDMARVSPALQQVQRKFPSLSGVVESALDDIEMFT</sequence>
<evidence type="ECO:0000313" key="2">
    <source>
        <dbReference type="Proteomes" id="UP000438196"/>
    </source>
</evidence>
<name>A0A6I3W0Z4_9PSED</name>
<gene>
    <name evidence="1" type="ORF">GNF76_02255</name>
</gene>
<dbReference type="OrthoDB" id="3695133at2"/>
<comment type="caution">
    <text evidence="1">The sequence shown here is derived from an EMBL/GenBank/DDBJ whole genome shotgun (WGS) entry which is preliminary data.</text>
</comment>
<dbReference type="AlphaFoldDB" id="A0A6I3W0Z4"/>